<dbReference type="InterPro" id="IPR043519">
    <property type="entry name" value="NT_sf"/>
</dbReference>
<evidence type="ECO:0000313" key="6">
    <source>
        <dbReference type="Proteomes" id="UP000178759"/>
    </source>
</evidence>
<dbReference type="SUPFAM" id="SSF47802">
    <property type="entry name" value="DNA polymerase beta, N-terminal domain-like"/>
    <property type="match status" value="1"/>
</dbReference>
<comment type="caution">
    <text evidence="5">The sequence shown here is derived from an EMBL/GenBank/DDBJ whole genome shotgun (WGS) entry which is preliminary data.</text>
</comment>
<dbReference type="PIRSF" id="PIRSF005047">
    <property type="entry name" value="UCP005047_YshC"/>
    <property type="match status" value="1"/>
</dbReference>
<dbReference type="GO" id="GO:0005829">
    <property type="term" value="C:cytosol"/>
    <property type="evidence" value="ECO:0007669"/>
    <property type="project" value="TreeGrafter"/>
</dbReference>
<dbReference type="Gene3D" id="1.10.150.20">
    <property type="entry name" value="5' to 3' exonuclease, C-terminal subdomain"/>
    <property type="match status" value="1"/>
</dbReference>
<dbReference type="Gene3D" id="3.20.20.140">
    <property type="entry name" value="Metal-dependent hydrolases"/>
    <property type="match status" value="1"/>
</dbReference>
<dbReference type="Gene3D" id="1.10.150.110">
    <property type="entry name" value="DNA polymerase beta, N-terminal domain-like"/>
    <property type="match status" value="1"/>
</dbReference>
<dbReference type="InterPro" id="IPR037160">
    <property type="entry name" value="DNA_Pol_thumb_sf"/>
</dbReference>
<gene>
    <name evidence="5" type="ORF">A3A79_05485</name>
</gene>
<name>A0A1F6AJI9_9BACT</name>
<dbReference type="InterPro" id="IPR022311">
    <property type="entry name" value="PolX-like"/>
</dbReference>
<dbReference type="InterPro" id="IPR050243">
    <property type="entry name" value="PHP_phosphatase"/>
</dbReference>
<evidence type="ECO:0000259" key="3">
    <source>
        <dbReference type="SMART" id="SM00481"/>
    </source>
</evidence>
<dbReference type="Pfam" id="PF14791">
    <property type="entry name" value="DNA_pol_B_thumb"/>
    <property type="match status" value="1"/>
</dbReference>
<protein>
    <recommendedName>
        <fullName evidence="7">DNA-directed DNA polymerase</fullName>
    </recommendedName>
</protein>
<dbReference type="STRING" id="1798392.A3A79_05485"/>
<dbReference type="Pfam" id="PF02811">
    <property type="entry name" value="PHP"/>
    <property type="match status" value="1"/>
</dbReference>
<accession>A0A1F6AJI9</accession>
<dbReference type="PANTHER" id="PTHR36928:SF1">
    <property type="entry name" value="PHOSPHATASE YCDX-RELATED"/>
    <property type="match status" value="1"/>
</dbReference>
<dbReference type="CDD" id="cd00141">
    <property type="entry name" value="NT_POLXc"/>
    <property type="match status" value="1"/>
</dbReference>
<evidence type="ECO:0000313" key="5">
    <source>
        <dbReference type="EMBL" id="OGG24603.1"/>
    </source>
</evidence>
<feature type="domain" description="DNA-directed DNA polymerase X" evidence="4">
    <location>
        <begin position="1"/>
        <end position="321"/>
    </location>
</feature>
<dbReference type="InterPro" id="IPR016195">
    <property type="entry name" value="Pol/histidinol_Pase-like"/>
</dbReference>
<dbReference type="InterPro" id="IPR002054">
    <property type="entry name" value="DNA-dir_DNA_pol_X"/>
</dbReference>
<dbReference type="InterPro" id="IPR010996">
    <property type="entry name" value="HHH_MUS81"/>
</dbReference>
<dbReference type="Proteomes" id="UP000178759">
    <property type="component" value="Unassembled WGS sequence"/>
</dbReference>
<dbReference type="PANTHER" id="PTHR36928">
    <property type="entry name" value="PHOSPHATASE YCDX-RELATED"/>
    <property type="match status" value="1"/>
</dbReference>
<dbReference type="InterPro" id="IPR047967">
    <property type="entry name" value="PolX_PHP"/>
</dbReference>
<sequence length="582" mass="65470">MTNLEIARQLRNVAAAYQILDENRFKIIAYEKAADSIEHLTSEAKDLWDDKKLERIPGIGPAISGHLDELFRTGHVRHWESVLKKVPEAVFPLLSVPGIGPKKAYKLVSELKLKRAKTAIKDLEKAAKIGTIEPIEGFGKRSQDVIYEGIGTFKRGAIKENRMPLPIADSIAAQVMGYLKKNKNAVRVDALGSLRRQVSTIGDIDITVATNKPKDVVDYFLKYPHQKLVEQGPSGATLLLTNGRQVDLRVQKPQSYGAMLQYFTGGKNHNIKLREFALDKGLSLSEHGIKTVKTGKMKEVSTEEAFYKELGLSYIPPELREDKGEIEASRSGNLPELVQIPDIKGDLHVHSDYNLEPSHDLGVDSVADLFTKAKELGYEYIGFADHNPSIAKHSENQIVQIMKRRKAYYEQHKSSRVHYVLLCEVDILPDGKLALPKEAFSYVDAVIVSIHSAFNQNRKTVTDRIIRALENHPKVRIFGHPTGRLLVGREGVDADWEKVFAVCKKRDIALEINAHPNRLDLPDSLIFDAVKYGLKFCINTDTHEISGMDYMRYGVSVARRGWAKKSDIVNTLGYNNFKEWLL</sequence>
<keyword evidence="1" id="KW-0808">Transferase</keyword>
<dbReference type="SUPFAM" id="SSF89550">
    <property type="entry name" value="PHP domain-like"/>
    <property type="match status" value="1"/>
</dbReference>
<dbReference type="SMART" id="SM00483">
    <property type="entry name" value="POLXc"/>
    <property type="match status" value="1"/>
</dbReference>
<dbReference type="EMBL" id="MFJV01000001">
    <property type="protein sequence ID" value="OGG24603.1"/>
    <property type="molecule type" value="Genomic_DNA"/>
</dbReference>
<dbReference type="SUPFAM" id="SSF81301">
    <property type="entry name" value="Nucleotidyltransferase"/>
    <property type="match status" value="1"/>
</dbReference>
<evidence type="ECO:0000256" key="2">
    <source>
        <dbReference type="ARBA" id="ARBA00022695"/>
    </source>
</evidence>
<evidence type="ECO:0000259" key="4">
    <source>
        <dbReference type="SMART" id="SM00483"/>
    </source>
</evidence>
<organism evidence="5 6">
    <name type="scientific">Candidatus Gottesmanbacteria bacterium RIFCSPLOWO2_01_FULL_43_11b</name>
    <dbReference type="NCBI Taxonomy" id="1798392"/>
    <lineage>
        <taxon>Bacteria</taxon>
        <taxon>Candidatus Gottesmaniibacteriota</taxon>
    </lineage>
</organism>
<dbReference type="InterPro" id="IPR027421">
    <property type="entry name" value="DNA_pol_lamdba_lyase_dom_sf"/>
</dbReference>
<dbReference type="Pfam" id="PF14520">
    <property type="entry name" value="HHH_5"/>
    <property type="match status" value="1"/>
</dbReference>
<dbReference type="Gene3D" id="3.30.210.10">
    <property type="entry name" value="DNA polymerase, thumb domain"/>
    <property type="match status" value="1"/>
</dbReference>
<dbReference type="GO" id="GO:0003887">
    <property type="term" value="F:DNA-directed DNA polymerase activity"/>
    <property type="evidence" value="ECO:0007669"/>
    <property type="project" value="InterPro"/>
</dbReference>
<dbReference type="CDD" id="cd07436">
    <property type="entry name" value="PHP_PolX"/>
    <property type="match status" value="1"/>
</dbReference>
<dbReference type="AlphaFoldDB" id="A0A1F6AJI9"/>
<evidence type="ECO:0000256" key="1">
    <source>
        <dbReference type="ARBA" id="ARBA00022679"/>
    </source>
</evidence>
<dbReference type="InterPro" id="IPR004013">
    <property type="entry name" value="PHP_dom"/>
</dbReference>
<proteinExistence type="predicted"/>
<dbReference type="InterPro" id="IPR029398">
    <property type="entry name" value="PolB_thumb"/>
</dbReference>
<keyword evidence="2" id="KW-0548">Nucleotidyltransferase</keyword>
<dbReference type="InterPro" id="IPR003141">
    <property type="entry name" value="Pol/His_phosphatase_N"/>
</dbReference>
<dbReference type="GO" id="GO:0003677">
    <property type="term" value="F:DNA binding"/>
    <property type="evidence" value="ECO:0007669"/>
    <property type="project" value="InterPro"/>
</dbReference>
<reference evidence="5 6" key="1">
    <citation type="journal article" date="2016" name="Nat. Commun.">
        <title>Thousands of microbial genomes shed light on interconnected biogeochemical processes in an aquifer system.</title>
        <authorList>
            <person name="Anantharaman K."/>
            <person name="Brown C.T."/>
            <person name="Hug L.A."/>
            <person name="Sharon I."/>
            <person name="Castelle C.J."/>
            <person name="Probst A.J."/>
            <person name="Thomas B.C."/>
            <person name="Singh A."/>
            <person name="Wilkins M.J."/>
            <person name="Karaoz U."/>
            <person name="Brodie E.L."/>
            <person name="Williams K.H."/>
            <person name="Hubbard S.S."/>
            <person name="Banfield J.F."/>
        </authorList>
    </citation>
    <scope>NUCLEOTIDE SEQUENCE [LARGE SCALE GENOMIC DNA]</scope>
</reference>
<feature type="domain" description="Polymerase/histidinol phosphatase N-terminal" evidence="3">
    <location>
        <begin position="345"/>
        <end position="429"/>
    </location>
</feature>
<dbReference type="Pfam" id="PF14716">
    <property type="entry name" value="HHH_8"/>
    <property type="match status" value="1"/>
</dbReference>
<dbReference type="Gene3D" id="3.30.460.10">
    <property type="entry name" value="Beta Polymerase, domain 2"/>
    <property type="match status" value="1"/>
</dbReference>
<evidence type="ECO:0008006" key="7">
    <source>
        <dbReference type="Google" id="ProtNLM"/>
    </source>
</evidence>
<dbReference type="GO" id="GO:0008270">
    <property type="term" value="F:zinc ion binding"/>
    <property type="evidence" value="ECO:0007669"/>
    <property type="project" value="TreeGrafter"/>
</dbReference>
<dbReference type="SMART" id="SM00481">
    <property type="entry name" value="POLIIIAc"/>
    <property type="match status" value="1"/>
</dbReference>
<dbReference type="GO" id="GO:0042578">
    <property type="term" value="F:phosphoric ester hydrolase activity"/>
    <property type="evidence" value="ECO:0007669"/>
    <property type="project" value="TreeGrafter"/>
</dbReference>